<dbReference type="InterPro" id="IPR032675">
    <property type="entry name" value="LRR_dom_sf"/>
</dbReference>
<dbReference type="EMBL" id="BPVZ01000217">
    <property type="protein sequence ID" value="GKV46846.1"/>
    <property type="molecule type" value="Genomic_DNA"/>
</dbReference>
<evidence type="ECO:0000256" key="4">
    <source>
        <dbReference type="ARBA" id="ARBA00022840"/>
    </source>
</evidence>
<dbReference type="PANTHER" id="PTHR36766">
    <property type="entry name" value="PLANT BROAD-SPECTRUM MILDEW RESISTANCE PROTEIN RPW8"/>
    <property type="match status" value="1"/>
</dbReference>
<dbReference type="SUPFAM" id="SSF52540">
    <property type="entry name" value="P-loop containing nucleoside triphosphate hydrolases"/>
    <property type="match status" value="1"/>
</dbReference>
<evidence type="ECO:0000256" key="1">
    <source>
        <dbReference type="ARBA" id="ARBA00022737"/>
    </source>
</evidence>
<sequence length="463" mass="52403">MADAVITLLVIPVIEEALSRVASTLGRRIGQFLNSGDLKAELEKLQWKLKFIEPGLKNVDQMQSDERIRDWLQRLQDAVDDLRILLDEDAYGVHRQKGRIPSQFKKQVHNFLSPSKSMASKIKEINGSFDEILKYLDCSRLINHNQNREAPRREADEINVLQRDGDVSEIESLLDELSQKHRLSGLSIVGMPGVGKTTVARSICVRAMEMHPSSLVALVPVDKDFNEEMILGQMLKSLDSHAGGMTDIDPILHHLKPMLKNKKVLLILDGVWNEKDAQGLKEIISCLPQRFETARIFVVITTSNKEVASLMMDTIPWRKYELQKLSDEDCWLIMEENVLRSSNGTPIEDPQLLLIGKDIAKQCGEAEGMVVFPCLEELHIEHCPELKTWWQDGSAYPKLSMLGIQSCPNLQAIPIGLSNLTSLDINNCPKLMEYAQEGSHKWSSIRHAHRIRINGQIVLSRRS</sequence>
<evidence type="ECO:0000313" key="8">
    <source>
        <dbReference type="Proteomes" id="UP001054252"/>
    </source>
</evidence>
<protein>
    <submittedName>
        <fullName evidence="7">Uncharacterized protein</fullName>
    </submittedName>
</protein>
<dbReference type="SUPFAM" id="SSF52047">
    <property type="entry name" value="RNI-like"/>
    <property type="match status" value="1"/>
</dbReference>
<dbReference type="PRINTS" id="PR00364">
    <property type="entry name" value="DISEASERSIST"/>
</dbReference>
<evidence type="ECO:0000259" key="5">
    <source>
        <dbReference type="Pfam" id="PF00931"/>
    </source>
</evidence>
<dbReference type="Gene3D" id="3.80.10.10">
    <property type="entry name" value="Ribonuclease Inhibitor"/>
    <property type="match status" value="1"/>
</dbReference>
<proteinExistence type="predicted"/>
<keyword evidence="3" id="KW-0611">Plant defense</keyword>
<dbReference type="Proteomes" id="UP001054252">
    <property type="component" value="Unassembled WGS sequence"/>
</dbReference>
<dbReference type="GO" id="GO:0051707">
    <property type="term" value="P:response to other organism"/>
    <property type="evidence" value="ECO:0007669"/>
    <property type="project" value="UniProtKB-ARBA"/>
</dbReference>
<dbReference type="GO" id="GO:0043531">
    <property type="term" value="F:ADP binding"/>
    <property type="evidence" value="ECO:0007669"/>
    <property type="project" value="InterPro"/>
</dbReference>
<dbReference type="Pfam" id="PF00931">
    <property type="entry name" value="NB-ARC"/>
    <property type="match status" value="1"/>
</dbReference>
<evidence type="ECO:0000259" key="6">
    <source>
        <dbReference type="Pfam" id="PF18052"/>
    </source>
</evidence>
<feature type="domain" description="NB-ARC" evidence="5">
    <location>
        <begin position="169"/>
        <end position="341"/>
    </location>
</feature>
<dbReference type="AlphaFoldDB" id="A0AAV5MAK6"/>
<evidence type="ECO:0000313" key="7">
    <source>
        <dbReference type="EMBL" id="GKV46846.1"/>
    </source>
</evidence>
<keyword evidence="2" id="KW-0547">Nucleotide-binding</keyword>
<accession>A0AAV5MAK6</accession>
<dbReference type="Pfam" id="PF18052">
    <property type="entry name" value="Rx_N"/>
    <property type="match status" value="1"/>
</dbReference>
<evidence type="ECO:0000256" key="3">
    <source>
        <dbReference type="ARBA" id="ARBA00022821"/>
    </source>
</evidence>
<keyword evidence="8" id="KW-1185">Reference proteome</keyword>
<comment type="caution">
    <text evidence="7">The sequence shown here is derived from an EMBL/GenBank/DDBJ whole genome shotgun (WGS) entry which is preliminary data.</text>
</comment>
<keyword evidence="1" id="KW-0677">Repeat</keyword>
<gene>
    <name evidence="7" type="ORF">SLEP1_g53807</name>
</gene>
<dbReference type="Gene3D" id="3.40.50.300">
    <property type="entry name" value="P-loop containing nucleotide triphosphate hydrolases"/>
    <property type="match status" value="1"/>
</dbReference>
<dbReference type="InterPro" id="IPR027417">
    <property type="entry name" value="P-loop_NTPase"/>
</dbReference>
<evidence type="ECO:0000256" key="2">
    <source>
        <dbReference type="ARBA" id="ARBA00022741"/>
    </source>
</evidence>
<organism evidence="7 8">
    <name type="scientific">Rubroshorea leprosula</name>
    <dbReference type="NCBI Taxonomy" id="152421"/>
    <lineage>
        <taxon>Eukaryota</taxon>
        <taxon>Viridiplantae</taxon>
        <taxon>Streptophyta</taxon>
        <taxon>Embryophyta</taxon>
        <taxon>Tracheophyta</taxon>
        <taxon>Spermatophyta</taxon>
        <taxon>Magnoliopsida</taxon>
        <taxon>eudicotyledons</taxon>
        <taxon>Gunneridae</taxon>
        <taxon>Pentapetalae</taxon>
        <taxon>rosids</taxon>
        <taxon>malvids</taxon>
        <taxon>Malvales</taxon>
        <taxon>Dipterocarpaceae</taxon>
        <taxon>Rubroshorea</taxon>
    </lineage>
</organism>
<dbReference type="GO" id="GO:0005524">
    <property type="term" value="F:ATP binding"/>
    <property type="evidence" value="ECO:0007669"/>
    <property type="project" value="UniProtKB-KW"/>
</dbReference>
<dbReference type="PANTHER" id="PTHR36766:SF70">
    <property type="entry name" value="DISEASE RESISTANCE PROTEIN RGA4"/>
    <property type="match status" value="1"/>
</dbReference>
<dbReference type="Gene3D" id="1.20.5.4130">
    <property type="match status" value="1"/>
</dbReference>
<keyword evidence="4" id="KW-0067">ATP-binding</keyword>
<dbReference type="GO" id="GO:0006952">
    <property type="term" value="P:defense response"/>
    <property type="evidence" value="ECO:0007669"/>
    <property type="project" value="UniProtKB-KW"/>
</dbReference>
<dbReference type="InterPro" id="IPR002182">
    <property type="entry name" value="NB-ARC"/>
</dbReference>
<feature type="domain" description="Disease resistance N-terminal" evidence="6">
    <location>
        <begin position="16"/>
        <end position="103"/>
    </location>
</feature>
<reference evidence="7 8" key="1">
    <citation type="journal article" date="2021" name="Commun. Biol.">
        <title>The genome of Shorea leprosula (Dipterocarpaceae) highlights the ecological relevance of drought in aseasonal tropical rainforests.</title>
        <authorList>
            <person name="Ng K.K.S."/>
            <person name="Kobayashi M.J."/>
            <person name="Fawcett J.A."/>
            <person name="Hatakeyama M."/>
            <person name="Paape T."/>
            <person name="Ng C.H."/>
            <person name="Ang C.C."/>
            <person name="Tnah L.H."/>
            <person name="Lee C.T."/>
            <person name="Nishiyama T."/>
            <person name="Sese J."/>
            <person name="O'Brien M.J."/>
            <person name="Copetti D."/>
            <person name="Mohd Noor M.I."/>
            <person name="Ong R.C."/>
            <person name="Putra M."/>
            <person name="Sireger I.Z."/>
            <person name="Indrioko S."/>
            <person name="Kosugi Y."/>
            <person name="Izuno A."/>
            <person name="Isagi Y."/>
            <person name="Lee S.L."/>
            <person name="Shimizu K.K."/>
        </authorList>
    </citation>
    <scope>NUCLEOTIDE SEQUENCE [LARGE SCALE GENOMIC DNA]</scope>
    <source>
        <strain evidence="7">214</strain>
    </source>
</reference>
<dbReference type="InterPro" id="IPR041118">
    <property type="entry name" value="Rx_N"/>
</dbReference>
<name>A0AAV5MAK6_9ROSI</name>